<reference evidence="1 2" key="1">
    <citation type="submission" date="2016-04" db="EMBL/GenBank/DDBJ databases">
        <title>Complete Genome Sequence of Chryseobacterium sp. IHBB 10212.</title>
        <authorList>
            <person name="Pal M."/>
            <person name="Swarnkar M.K."/>
            <person name="Kaushal K."/>
            <person name="Chhibber S."/>
            <person name="Singh A.K."/>
            <person name="Gulati A."/>
        </authorList>
    </citation>
    <scope>NUCLEOTIDE SEQUENCE [LARGE SCALE GENOMIC DNA]</scope>
    <source>
        <strain evidence="1 2">IHBB 10212</strain>
    </source>
</reference>
<name>A0A172XRV3_9FLAO</name>
<dbReference type="KEGG" id="chh:A0O34_03515"/>
<dbReference type="AlphaFoldDB" id="A0A172XRV3"/>
<gene>
    <name evidence="1" type="ORF">A0O34_03515</name>
</gene>
<dbReference type="RefSeq" id="WP_066751231.1">
    <property type="nucleotide sequence ID" value="NZ_CP015199.1"/>
</dbReference>
<proteinExistence type="predicted"/>
<dbReference type="InterPro" id="IPR046042">
    <property type="entry name" value="DUF6000"/>
</dbReference>
<evidence type="ECO:0000313" key="2">
    <source>
        <dbReference type="Proteomes" id="UP000077824"/>
    </source>
</evidence>
<accession>A0A172XRV3</accession>
<dbReference type="EMBL" id="CP015199">
    <property type="protein sequence ID" value="ANF49664.1"/>
    <property type="molecule type" value="Genomic_DNA"/>
</dbReference>
<dbReference type="OrthoDB" id="8702693at2"/>
<dbReference type="Proteomes" id="UP000077824">
    <property type="component" value="Chromosome"/>
</dbReference>
<evidence type="ECO:0000313" key="1">
    <source>
        <dbReference type="EMBL" id="ANF49664.1"/>
    </source>
</evidence>
<keyword evidence="2" id="KW-1185">Reference proteome</keyword>
<protein>
    <submittedName>
        <fullName evidence="1">Uncharacterized protein</fullName>
    </submittedName>
</protein>
<dbReference type="Pfam" id="PF19463">
    <property type="entry name" value="DUF6000"/>
    <property type="match status" value="1"/>
</dbReference>
<sequence length="249" mass="29682">MNDDLKNQIKLHSAGATVRHWSVFEHLKSHRNDFELDQEFINKWVLPFYMKIRSINDTSWIENIKQLKDEITEEVTLALLGDFNWRTRLVGAYLSAIKNYENQIDIIGVHLLKSEVCYVGDLYSLVFTFYNQPKTREYLNQYLNHYLQKPELYFDQDSVLESIIYLDKVNDTNDFSKHLESWKKMNESRNELSKIRNLQVAKILEEQEGKDKSDEYIKAINGFIPNHDLNIQHISKQIEILKELREYCK</sequence>
<dbReference type="STRING" id="1685010.A0O34_03515"/>
<organism evidence="1 2">
    <name type="scientific">Chryseobacterium glaciei</name>
    <dbReference type="NCBI Taxonomy" id="1685010"/>
    <lineage>
        <taxon>Bacteria</taxon>
        <taxon>Pseudomonadati</taxon>
        <taxon>Bacteroidota</taxon>
        <taxon>Flavobacteriia</taxon>
        <taxon>Flavobacteriales</taxon>
        <taxon>Weeksellaceae</taxon>
        <taxon>Chryseobacterium group</taxon>
        <taxon>Chryseobacterium</taxon>
    </lineage>
</organism>